<sequence length="134" mass="14742">MSFAGCNSDGCLQMAEDNCKTAPKACFLCPCKYCWYATKHCLAVLDEILREQQKQPKTANDIVFDMQMQEEDKICQDKHVGGCFFCPCFLSAAALGFVGMVMTWLGSASCYIAGCCCKSCKNNKVANSPDIENN</sequence>
<accession>A0A9D4FKD0</accession>
<keyword evidence="3" id="KW-1185">Reference proteome</keyword>
<dbReference type="EMBL" id="JAIWYP010000007">
    <property type="protein sequence ID" value="KAH3798281.1"/>
    <property type="molecule type" value="Genomic_DNA"/>
</dbReference>
<keyword evidence="1" id="KW-0812">Transmembrane</keyword>
<comment type="caution">
    <text evidence="2">The sequence shown here is derived from an EMBL/GenBank/DDBJ whole genome shotgun (WGS) entry which is preliminary data.</text>
</comment>
<dbReference type="Proteomes" id="UP000828390">
    <property type="component" value="Unassembled WGS sequence"/>
</dbReference>
<reference evidence="2" key="2">
    <citation type="submission" date="2020-11" db="EMBL/GenBank/DDBJ databases">
        <authorList>
            <person name="McCartney M.A."/>
            <person name="Auch B."/>
            <person name="Kono T."/>
            <person name="Mallez S."/>
            <person name="Becker A."/>
            <person name="Gohl D.M."/>
            <person name="Silverstein K.A.T."/>
            <person name="Koren S."/>
            <person name="Bechman K.B."/>
            <person name="Herman A."/>
            <person name="Abrahante J.E."/>
            <person name="Garbe J."/>
        </authorList>
    </citation>
    <scope>NUCLEOTIDE SEQUENCE</scope>
    <source>
        <strain evidence="2">Duluth1</strain>
        <tissue evidence="2">Whole animal</tissue>
    </source>
</reference>
<evidence type="ECO:0000313" key="3">
    <source>
        <dbReference type="Proteomes" id="UP000828390"/>
    </source>
</evidence>
<feature type="transmembrane region" description="Helical" evidence="1">
    <location>
        <begin position="83"/>
        <end position="106"/>
    </location>
</feature>
<reference evidence="2" key="1">
    <citation type="journal article" date="2019" name="bioRxiv">
        <title>The Genome of the Zebra Mussel, Dreissena polymorpha: A Resource for Invasive Species Research.</title>
        <authorList>
            <person name="McCartney M.A."/>
            <person name="Auch B."/>
            <person name="Kono T."/>
            <person name="Mallez S."/>
            <person name="Zhang Y."/>
            <person name="Obille A."/>
            <person name="Becker A."/>
            <person name="Abrahante J.E."/>
            <person name="Garbe J."/>
            <person name="Badalamenti J.P."/>
            <person name="Herman A."/>
            <person name="Mangelson H."/>
            <person name="Liachko I."/>
            <person name="Sullivan S."/>
            <person name="Sone E.D."/>
            <person name="Koren S."/>
            <person name="Silverstein K.A.T."/>
            <person name="Beckman K.B."/>
            <person name="Gohl D.M."/>
        </authorList>
    </citation>
    <scope>NUCLEOTIDE SEQUENCE</scope>
    <source>
        <strain evidence="2">Duluth1</strain>
        <tissue evidence="2">Whole animal</tissue>
    </source>
</reference>
<organism evidence="2 3">
    <name type="scientific">Dreissena polymorpha</name>
    <name type="common">Zebra mussel</name>
    <name type="synonym">Mytilus polymorpha</name>
    <dbReference type="NCBI Taxonomy" id="45954"/>
    <lineage>
        <taxon>Eukaryota</taxon>
        <taxon>Metazoa</taxon>
        <taxon>Spiralia</taxon>
        <taxon>Lophotrochozoa</taxon>
        <taxon>Mollusca</taxon>
        <taxon>Bivalvia</taxon>
        <taxon>Autobranchia</taxon>
        <taxon>Heteroconchia</taxon>
        <taxon>Euheterodonta</taxon>
        <taxon>Imparidentia</taxon>
        <taxon>Neoheterodontei</taxon>
        <taxon>Myida</taxon>
        <taxon>Dreissenoidea</taxon>
        <taxon>Dreissenidae</taxon>
        <taxon>Dreissena</taxon>
    </lineage>
</organism>
<name>A0A9D4FKD0_DREPO</name>
<keyword evidence="1" id="KW-1133">Transmembrane helix</keyword>
<dbReference type="AlphaFoldDB" id="A0A9D4FKD0"/>
<gene>
    <name evidence="2" type="ORF">DPMN_151878</name>
</gene>
<evidence type="ECO:0000313" key="2">
    <source>
        <dbReference type="EMBL" id="KAH3798281.1"/>
    </source>
</evidence>
<protein>
    <submittedName>
        <fullName evidence="2">Uncharacterized protein</fullName>
    </submittedName>
</protein>
<proteinExistence type="predicted"/>
<evidence type="ECO:0000256" key="1">
    <source>
        <dbReference type="SAM" id="Phobius"/>
    </source>
</evidence>
<keyword evidence="1" id="KW-0472">Membrane</keyword>